<evidence type="ECO:0000259" key="1">
    <source>
        <dbReference type="PROSITE" id="PS51340"/>
    </source>
</evidence>
<dbReference type="InterPro" id="IPR005302">
    <property type="entry name" value="MoCF_Sase_C"/>
</dbReference>
<dbReference type="Proteomes" id="UP001196870">
    <property type="component" value="Unassembled WGS sequence"/>
</dbReference>
<dbReference type="Gene3D" id="2.40.33.20">
    <property type="entry name" value="PK beta-barrel domain-like"/>
    <property type="match status" value="1"/>
</dbReference>
<dbReference type="SUPFAM" id="SSF50800">
    <property type="entry name" value="PK beta-barrel domain-like"/>
    <property type="match status" value="1"/>
</dbReference>
<keyword evidence="3" id="KW-1185">Reference proteome</keyword>
<evidence type="ECO:0000313" key="3">
    <source>
        <dbReference type="Proteomes" id="UP001196870"/>
    </source>
</evidence>
<protein>
    <submittedName>
        <fullName evidence="2">MOSC domain-containing protein</fullName>
    </submittedName>
</protein>
<name>A0ABS5F1Y5_9PROT</name>
<dbReference type="InterPro" id="IPR011037">
    <property type="entry name" value="Pyrv_Knase-like_insert_dom_sf"/>
</dbReference>
<sequence length="249" mass="26988">MVGDTTACVIGVVAALSRFPVKSMAGEPLAEVELRWPGMHGDRQYGFCRLQDQSRFPWLSARDLSGLVLYKPAYRDPGDPRNSPVNVVLASGDRLPVGAPALAAQISREARSEVRLMQVGRGIFDAMPVSLASTASLAAIDAAHGKPLDVRRFRLNIIIQSEQGEMAWRSGRLLFGEDEQGAQLLVNAGIPRCALITIDPETAERDPSVMRTVAGSFDNEVGVYCATAKPGTIRVGDRVRLFGQETARR</sequence>
<gene>
    <name evidence="2" type="ORF">GXW71_17375</name>
</gene>
<evidence type="ECO:0000313" key="2">
    <source>
        <dbReference type="EMBL" id="MBR0666135.1"/>
    </source>
</evidence>
<proteinExistence type="predicted"/>
<accession>A0ABS5F1Y5</accession>
<dbReference type="PROSITE" id="PS51340">
    <property type="entry name" value="MOSC"/>
    <property type="match status" value="1"/>
</dbReference>
<dbReference type="Pfam" id="PF03473">
    <property type="entry name" value="MOSC"/>
    <property type="match status" value="1"/>
</dbReference>
<organism evidence="2 3">
    <name type="scientific">Plastoroseomonas hellenica</name>
    <dbReference type="NCBI Taxonomy" id="2687306"/>
    <lineage>
        <taxon>Bacteria</taxon>
        <taxon>Pseudomonadati</taxon>
        <taxon>Pseudomonadota</taxon>
        <taxon>Alphaproteobacteria</taxon>
        <taxon>Acetobacterales</taxon>
        <taxon>Acetobacteraceae</taxon>
        <taxon>Plastoroseomonas</taxon>
    </lineage>
</organism>
<dbReference type="RefSeq" id="WP_211853807.1">
    <property type="nucleotide sequence ID" value="NZ_JAAGBB010000020.1"/>
</dbReference>
<feature type="domain" description="MOSC" evidence="1">
    <location>
        <begin position="104"/>
        <end position="242"/>
    </location>
</feature>
<comment type="caution">
    <text evidence="2">The sequence shown here is derived from an EMBL/GenBank/DDBJ whole genome shotgun (WGS) entry which is preliminary data.</text>
</comment>
<reference evidence="3" key="1">
    <citation type="journal article" date="2021" name="Syst. Appl. Microbiol.">
        <title>Roseomonas hellenica sp. nov., isolated from roots of wild-growing Alkanna tinctoria.</title>
        <authorList>
            <person name="Rat A."/>
            <person name="Naranjo H.D."/>
            <person name="Lebbe L."/>
            <person name="Cnockaert M."/>
            <person name="Krigas N."/>
            <person name="Grigoriadou K."/>
            <person name="Maloupa E."/>
            <person name="Willems A."/>
        </authorList>
    </citation>
    <scope>NUCLEOTIDE SEQUENCE [LARGE SCALE GENOMIC DNA]</scope>
    <source>
        <strain evidence="3">LMG 31523</strain>
    </source>
</reference>
<dbReference type="EMBL" id="JAAGBB010000020">
    <property type="protein sequence ID" value="MBR0666135.1"/>
    <property type="molecule type" value="Genomic_DNA"/>
</dbReference>